<feature type="region of interest" description="Disordered" evidence="8">
    <location>
        <begin position="1"/>
        <end position="115"/>
    </location>
</feature>
<protein>
    <recommendedName>
        <fullName evidence="3">Pre-mRNA-splicing factor 18</fullName>
    </recommendedName>
</protein>
<evidence type="ECO:0000256" key="1">
    <source>
        <dbReference type="ARBA" id="ARBA00004123"/>
    </source>
</evidence>
<keyword evidence="4" id="KW-0507">mRNA processing</keyword>
<feature type="compositionally biased region" description="Basic and acidic residues" evidence="8">
    <location>
        <begin position="82"/>
        <end position="104"/>
    </location>
</feature>
<feature type="domain" description="Prp18" evidence="9">
    <location>
        <begin position="311"/>
        <end position="393"/>
    </location>
</feature>
<evidence type="ECO:0000256" key="6">
    <source>
        <dbReference type="ARBA" id="ARBA00023187"/>
    </source>
</evidence>
<evidence type="ECO:0000256" key="3">
    <source>
        <dbReference type="ARBA" id="ARBA00018242"/>
    </source>
</evidence>
<organism evidence="10 11">
    <name type="scientific">Lithohypha guttulata</name>
    <dbReference type="NCBI Taxonomy" id="1690604"/>
    <lineage>
        <taxon>Eukaryota</taxon>
        <taxon>Fungi</taxon>
        <taxon>Dikarya</taxon>
        <taxon>Ascomycota</taxon>
        <taxon>Pezizomycotina</taxon>
        <taxon>Eurotiomycetes</taxon>
        <taxon>Chaetothyriomycetidae</taxon>
        <taxon>Chaetothyriales</taxon>
        <taxon>Trichomeriaceae</taxon>
        <taxon>Lithohypha</taxon>
    </lineage>
</organism>
<evidence type="ECO:0000256" key="8">
    <source>
        <dbReference type="SAM" id="MobiDB-lite"/>
    </source>
</evidence>
<keyword evidence="5" id="KW-0747">Spliceosome</keyword>
<evidence type="ECO:0000256" key="4">
    <source>
        <dbReference type="ARBA" id="ARBA00022664"/>
    </source>
</evidence>
<comment type="caution">
    <text evidence="10">The sequence shown here is derived from an EMBL/GenBank/DDBJ whole genome shotgun (WGS) entry which is preliminary data.</text>
</comment>
<dbReference type="InterPro" id="IPR004098">
    <property type="entry name" value="Prp18"/>
</dbReference>
<feature type="compositionally biased region" description="Low complexity" evidence="8">
    <location>
        <begin position="8"/>
        <end position="39"/>
    </location>
</feature>
<proteinExistence type="inferred from homology"/>
<dbReference type="Pfam" id="PF02840">
    <property type="entry name" value="Prp18"/>
    <property type="match status" value="1"/>
</dbReference>
<dbReference type="GO" id="GO:0005682">
    <property type="term" value="C:U5 snRNP"/>
    <property type="evidence" value="ECO:0007669"/>
    <property type="project" value="TreeGrafter"/>
</dbReference>
<dbReference type="EMBL" id="JAVRRJ010000015">
    <property type="protein sequence ID" value="KAK5080406.1"/>
    <property type="molecule type" value="Genomic_DNA"/>
</dbReference>
<dbReference type="GO" id="GO:0046540">
    <property type="term" value="C:U4/U6 x U5 tri-snRNP complex"/>
    <property type="evidence" value="ECO:0007669"/>
    <property type="project" value="TreeGrafter"/>
</dbReference>
<dbReference type="Proteomes" id="UP001309876">
    <property type="component" value="Unassembled WGS sequence"/>
</dbReference>
<comment type="subcellular location">
    <subcellularLocation>
        <location evidence="1">Nucleus</location>
    </subcellularLocation>
</comment>
<dbReference type="SUPFAM" id="SSF47938">
    <property type="entry name" value="Functional domain of the splicing factor Prp18"/>
    <property type="match status" value="1"/>
</dbReference>
<dbReference type="GO" id="GO:0071021">
    <property type="term" value="C:U2-type post-spliceosomal complex"/>
    <property type="evidence" value="ECO:0007669"/>
    <property type="project" value="TreeGrafter"/>
</dbReference>
<evidence type="ECO:0000313" key="11">
    <source>
        <dbReference type="Proteomes" id="UP001309876"/>
    </source>
</evidence>
<dbReference type="GO" id="GO:0000350">
    <property type="term" value="P:generation of catalytic spliceosome for second transesterification step"/>
    <property type="evidence" value="ECO:0007669"/>
    <property type="project" value="TreeGrafter"/>
</dbReference>
<feature type="compositionally biased region" description="Basic and acidic residues" evidence="8">
    <location>
        <begin position="43"/>
        <end position="70"/>
    </location>
</feature>
<reference evidence="10 11" key="1">
    <citation type="submission" date="2023-08" db="EMBL/GenBank/DDBJ databases">
        <title>Black Yeasts Isolated from many extreme environments.</title>
        <authorList>
            <person name="Coleine C."/>
            <person name="Stajich J.E."/>
            <person name="Selbmann L."/>
        </authorList>
    </citation>
    <scope>NUCLEOTIDE SEQUENCE [LARGE SCALE GENOMIC DNA]</scope>
    <source>
        <strain evidence="10 11">CCFEE 5910</strain>
    </source>
</reference>
<evidence type="ECO:0000313" key="10">
    <source>
        <dbReference type="EMBL" id="KAK5080406.1"/>
    </source>
</evidence>
<dbReference type="Gene3D" id="1.20.940.10">
    <property type="entry name" value="Functional domain of the splicing factor Prp18"/>
    <property type="match status" value="1"/>
</dbReference>
<comment type="similarity">
    <text evidence="2">Belongs to the PRP18 family.</text>
</comment>
<keyword evidence="7" id="KW-0539">Nucleus</keyword>
<accession>A0AAN7QAC6</accession>
<dbReference type="AlphaFoldDB" id="A0AAN7QAC6"/>
<keyword evidence="11" id="KW-1185">Reference proteome</keyword>
<evidence type="ECO:0000259" key="9">
    <source>
        <dbReference type="Pfam" id="PF02840"/>
    </source>
</evidence>
<dbReference type="InterPro" id="IPR039979">
    <property type="entry name" value="PRPF18"/>
</dbReference>
<evidence type="ECO:0000256" key="7">
    <source>
        <dbReference type="ARBA" id="ARBA00023242"/>
    </source>
</evidence>
<keyword evidence="6" id="KW-0508">mRNA splicing</keyword>
<gene>
    <name evidence="10" type="ORF">LTR05_008655</name>
</gene>
<evidence type="ECO:0000256" key="5">
    <source>
        <dbReference type="ARBA" id="ARBA00022728"/>
    </source>
</evidence>
<name>A0AAN7QAC6_9EURO</name>
<evidence type="ECO:0000256" key="2">
    <source>
        <dbReference type="ARBA" id="ARBA00008137"/>
    </source>
</evidence>
<sequence length="401" mass="46093">MDFKSLMSAQIAKSKPPASSSSSFIKDSSSATTASAPSSKYQRRADAERERQAAYKAEQDRLERERLERAAKKRKLEEEEAERYAVREEKKRRLAEESRLRREEEENEEERARRKRLGLPELRIDGDEVEREEEVEIEDEELKGKLREFGVREEVEEGETHEARLARYYRVKRRRAREKKWFSGPIPTTIEPLPADELILPEKAPSVEDSEAYIKVHRQISSYLNFVLTEWGAALRGRNEEDAQSSAGVTASNNYKIALEDLKPLMRRLEAGYHSPPTTIPSNGAGRPVASLRKDNKETPSNVYQPLPHKALLVPLIEILHLTQKRHYRDAVDSYLRLSIGKAAWPIGVTMVGIHERSAREKLHEDGKGKDDVAQIMSDETTRKWLQSLKRLVWDLGQLMG</sequence>
<dbReference type="PANTHER" id="PTHR13007">
    <property type="entry name" value="PRE-MRNA SPLICING FACTOR-RELATED"/>
    <property type="match status" value="1"/>
</dbReference>
<dbReference type="PANTHER" id="PTHR13007:SF19">
    <property type="entry name" value="PRE-MRNA-SPLICING FACTOR 18"/>
    <property type="match status" value="1"/>
</dbReference>